<feature type="signal peptide" evidence="1">
    <location>
        <begin position="1"/>
        <end position="38"/>
    </location>
</feature>
<evidence type="ECO:0000313" key="3">
    <source>
        <dbReference type="Proteomes" id="UP000280434"/>
    </source>
</evidence>
<organism evidence="2 3">
    <name type="scientific">Trinickia fusca</name>
    <dbReference type="NCBI Taxonomy" id="2419777"/>
    <lineage>
        <taxon>Bacteria</taxon>
        <taxon>Pseudomonadati</taxon>
        <taxon>Pseudomonadota</taxon>
        <taxon>Betaproteobacteria</taxon>
        <taxon>Burkholderiales</taxon>
        <taxon>Burkholderiaceae</taxon>
        <taxon>Trinickia</taxon>
    </lineage>
</organism>
<reference evidence="2 3" key="1">
    <citation type="submission" date="2018-10" db="EMBL/GenBank/DDBJ databases">
        <title>Paraburkholderia sp. 7MK8-2, isolated from soil.</title>
        <authorList>
            <person name="Gao Z.-H."/>
            <person name="Qiu L.-H."/>
        </authorList>
    </citation>
    <scope>NUCLEOTIDE SEQUENCE [LARGE SCALE GENOMIC DNA]</scope>
    <source>
        <strain evidence="2 3">7MK8-2</strain>
    </source>
</reference>
<evidence type="ECO:0000313" key="2">
    <source>
        <dbReference type="EMBL" id="RKP52760.1"/>
    </source>
</evidence>
<keyword evidence="1" id="KW-0732">Signal</keyword>
<accession>A0A494XQ47</accession>
<evidence type="ECO:0000256" key="1">
    <source>
        <dbReference type="SAM" id="SignalP"/>
    </source>
</evidence>
<dbReference type="AlphaFoldDB" id="A0A494XQ47"/>
<dbReference type="OrthoDB" id="8535185at2"/>
<comment type="caution">
    <text evidence="2">The sequence shown here is derived from an EMBL/GenBank/DDBJ whole genome shotgun (WGS) entry which is preliminary data.</text>
</comment>
<dbReference type="EMBL" id="RBZV01000001">
    <property type="protein sequence ID" value="RKP52760.1"/>
    <property type="molecule type" value="Genomic_DNA"/>
</dbReference>
<sequence>MRRLPQPCHVLARRLARAAVAASAVCCAWMAVSMPAAAQAVPQVNGEATIAAGAGAGIQGVATVNEAAGLDNVQSNQAAVSVGLGAGAGLNVGNDGTQLATATAHVPQASASIEQGAFANVSGAVMVNQAAGAANLQRNSVALGAGVMGVETVTDAELSAAIPKQGPMGDRATAHDARQARIDANAFTHASGIVQINQTAGAGNATANSFVLRPPAGTFF</sequence>
<gene>
    <name evidence="2" type="ORF">D7S89_00115</name>
</gene>
<dbReference type="Proteomes" id="UP000280434">
    <property type="component" value="Unassembled WGS sequence"/>
</dbReference>
<keyword evidence="3" id="KW-1185">Reference proteome</keyword>
<evidence type="ECO:0008006" key="4">
    <source>
        <dbReference type="Google" id="ProtNLM"/>
    </source>
</evidence>
<proteinExistence type="predicted"/>
<feature type="chain" id="PRO_5019801643" description="Adhesin" evidence="1">
    <location>
        <begin position="39"/>
        <end position="220"/>
    </location>
</feature>
<name>A0A494XQ47_9BURK</name>
<protein>
    <recommendedName>
        <fullName evidence="4">Adhesin</fullName>
    </recommendedName>
</protein>